<keyword evidence="3" id="KW-1185">Reference proteome</keyword>
<sequence length="166" mass="17234">MEILIFSLLFVGSFATILASLGCDNDITEQQARRGVSAALAKSRDLGVKMCIGVVDAGANLKYFVRMDDSLLGSIDIAIKKAKTARLSNVATEDLGRQSQPGQPLYGIEQTNGGLVTFGGGLPIKCSPDGHVIGAIGVAGDSIENDIAVAKVGADAICKMIKGDNH</sequence>
<dbReference type="InterPro" id="IPR052517">
    <property type="entry name" value="GlcG_carb_metab_protein"/>
</dbReference>
<dbReference type="EnsemblMetazoa" id="CLYHEMT020623.1">
    <property type="protein sequence ID" value="CLYHEMP020623.1"/>
    <property type="gene ID" value="CLYHEMG020623"/>
</dbReference>
<evidence type="ECO:0000256" key="1">
    <source>
        <dbReference type="SAM" id="SignalP"/>
    </source>
</evidence>
<feature type="chain" id="PRO_5029477531" evidence="1">
    <location>
        <begin position="16"/>
        <end position="166"/>
    </location>
</feature>
<dbReference type="Gene3D" id="3.30.450.150">
    <property type="entry name" value="Haem-degrading domain"/>
    <property type="match status" value="1"/>
</dbReference>
<proteinExistence type="predicted"/>
<dbReference type="InterPro" id="IPR038084">
    <property type="entry name" value="PduO/GlcC-like_sf"/>
</dbReference>
<dbReference type="AlphaFoldDB" id="A0A7M6DPQ9"/>
<keyword evidence="1" id="KW-0732">Signal</keyword>
<organism evidence="2 3">
    <name type="scientific">Clytia hemisphaerica</name>
    <dbReference type="NCBI Taxonomy" id="252671"/>
    <lineage>
        <taxon>Eukaryota</taxon>
        <taxon>Metazoa</taxon>
        <taxon>Cnidaria</taxon>
        <taxon>Hydrozoa</taxon>
        <taxon>Hydroidolina</taxon>
        <taxon>Leptothecata</taxon>
        <taxon>Obeliida</taxon>
        <taxon>Clytiidae</taxon>
        <taxon>Clytia</taxon>
    </lineage>
</organism>
<dbReference type="Proteomes" id="UP000594262">
    <property type="component" value="Unplaced"/>
</dbReference>
<dbReference type="PANTHER" id="PTHR34309:SF1">
    <property type="entry name" value="PROTEIN GLCG"/>
    <property type="match status" value="1"/>
</dbReference>
<feature type="signal peptide" evidence="1">
    <location>
        <begin position="1"/>
        <end position="15"/>
    </location>
</feature>
<evidence type="ECO:0000313" key="2">
    <source>
        <dbReference type="EnsemblMetazoa" id="CLYHEMP020623.1"/>
    </source>
</evidence>
<dbReference type="InterPro" id="IPR005624">
    <property type="entry name" value="PduO/GlcC-like"/>
</dbReference>
<evidence type="ECO:0000313" key="3">
    <source>
        <dbReference type="Proteomes" id="UP000594262"/>
    </source>
</evidence>
<dbReference type="PANTHER" id="PTHR34309">
    <property type="entry name" value="SLR1406 PROTEIN"/>
    <property type="match status" value="1"/>
</dbReference>
<dbReference type="SUPFAM" id="SSF143744">
    <property type="entry name" value="GlcG-like"/>
    <property type="match status" value="1"/>
</dbReference>
<dbReference type="OrthoDB" id="10053682at2759"/>
<name>A0A7M6DPQ9_9CNID</name>
<reference evidence="2" key="1">
    <citation type="submission" date="2021-01" db="UniProtKB">
        <authorList>
            <consortium name="EnsemblMetazoa"/>
        </authorList>
    </citation>
    <scope>IDENTIFICATION</scope>
</reference>
<dbReference type="RefSeq" id="XP_066934888.1">
    <property type="nucleotide sequence ID" value="XM_067078787.1"/>
</dbReference>
<dbReference type="Pfam" id="PF03928">
    <property type="entry name" value="HbpS-like"/>
    <property type="match status" value="1"/>
</dbReference>
<accession>A0A7M6DPQ9</accession>
<dbReference type="GeneID" id="136822521"/>
<protein>
    <submittedName>
        <fullName evidence="2">Uncharacterized protein</fullName>
    </submittedName>
</protein>